<keyword evidence="4" id="KW-1185">Reference proteome</keyword>
<evidence type="ECO:0000256" key="2">
    <source>
        <dbReference type="SAM" id="Coils"/>
    </source>
</evidence>
<evidence type="ECO:0000313" key="3">
    <source>
        <dbReference type="EMBL" id="MBQ0936924.1"/>
    </source>
</evidence>
<dbReference type="RefSeq" id="WP_210810321.1">
    <property type="nucleotide sequence ID" value="NZ_JAGQDG010000006.1"/>
</dbReference>
<protein>
    <submittedName>
        <fullName evidence="3">DUF47 domain-containing protein</fullName>
    </submittedName>
</protein>
<comment type="similarity">
    <text evidence="1">Belongs to the UPF0111 family.</text>
</comment>
<gene>
    <name evidence="3" type="ORF">KAK11_16475</name>
</gene>
<dbReference type="PANTHER" id="PTHR37298">
    <property type="entry name" value="UPF0111 PROTEIN YKAA"/>
    <property type="match status" value="1"/>
</dbReference>
<feature type="coiled-coil region" evidence="2">
    <location>
        <begin position="44"/>
        <end position="71"/>
    </location>
</feature>
<evidence type="ECO:0000313" key="4">
    <source>
        <dbReference type="Proteomes" id="UP000672097"/>
    </source>
</evidence>
<dbReference type="Gene3D" id="1.20.58.220">
    <property type="entry name" value="Phosphate transport system protein phou homolog 2, domain 2"/>
    <property type="match status" value="1"/>
</dbReference>
<dbReference type="Proteomes" id="UP000672097">
    <property type="component" value="Unassembled WGS sequence"/>
</dbReference>
<dbReference type="InterPro" id="IPR018445">
    <property type="entry name" value="Put_Phosphate_transp_reg"/>
</dbReference>
<name>A0ABS5E0I9_9BURK</name>
<dbReference type="PANTHER" id="PTHR37298:SF1">
    <property type="entry name" value="UPF0111 PROTEIN YKAA"/>
    <property type="match status" value="1"/>
</dbReference>
<sequence>MIFGKLLPKDGNFFQLFNEHGNYIVEGSRAFLSMVQYYNAPDLREKYASEVDAAERNADRITAEVNRLLHRTFITPIDREQIHSLINAMDDILDLLQDSSEVMALYDVQRMTDDVQRLTEISVKCCERVQSAVALLPRLNDAEVAESALKTCEEIDRLESDADRVMRSAMSRLFREEQDTRELIKLKAIYEHLESISDRCEDVANLIEGIVLENS</sequence>
<dbReference type="Pfam" id="PF01865">
    <property type="entry name" value="PhoU_div"/>
    <property type="match status" value="1"/>
</dbReference>
<reference evidence="3 4" key="1">
    <citation type="submission" date="2021-04" db="EMBL/GenBank/DDBJ databases">
        <title>The genome sequence of type strain Ideonella paludis KCTC 32238.</title>
        <authorList>
            <person name="Liu Y."/>
        </authorList>
    </citation>
    <scope>NUCLEOTIDE SEQUENCE [LARGE SCALE GENOMIC DNA]</scope>
    <source>
        <strain evidence="3 4">KCTC 32238</strain>
    </source>
</reference>
<dbReference type="InterPro" id="IPR038078">
    <property type="entry name" value="PhoU-like_sf"/>
</dbReference>
<dbReference type="InterPro" id="IPR052912">
    <property type="entry name" value="UPF0111_domain"/>
</dbReference>
<proteinExistence type="inferred from homology"/>
<comment type="caution">
    <text evidence="3">The sequence shown here is derived from an EMBL/GenBank/DDBJ whole genome shotgun (WGS) entry which is preliminary data.</text>
</comment>
<accession>A0ABS5E0I9</accession>
<evidence type="ECO:0000256" key="1">
    <source>
        <dbReference type="ARBA" id="ARBA00008591"/>
    </source>
</evidence>
<organism evidence="3 4">
    <name type="scientific">Ideonella paludis</name>
    <dbReference type="NCBI Taxonomy" id="1233411"/>
    <lineage>
        <taxon>Bacteria</taxon>
        <taxon>Pseudomonadati</taxon>
        <taxon>Pseudomonadota</taxon>
        <taxon>Betaproteobacteria</taxon>
        <taxon>Burkholderiales</taxon>
        <taxon>Sphaerotilaceae</taxon>
        <taxon>Ideonella</taxon>
    </lineage>
</organism>
<keyword evidence="2" id="KW-0175">Coiled coil</keyword>
<dbReference type="SUPFAM" id="SSF109755">
    <property type="entry name" value="PhoU-like"/>
    <property type="match status" value="1"/>
</dbReference>
<dbReference type="EMBL" id="JAGQDG010000006">
    <property type="protein sequence ID" value="MBQ0936924.1"/>
    <property type="molecule type" value="Genomic_DNA"/>
</dbReference>